<reference evidence="1 2" key="1">
    <citation type="journal article" date="2009" name="J. Bacteriol.">
        <title>Genome sequences of three Agrobacterium biovars help elucidate the evolution of multichromosome genomes in bacteria.</title>
        <authorList>
            <person name="Slater S.C."/>
            <person name="Goldman B.S."/>
            <person name="Goodner B."/>
            <person name="Setubal J.C."/>
            <person name="Farrand S.K."/>
            <person name="Nester E.W."/>
            <person name="Burr T.J."/>
            <person name="Banta L."/>
            <person name="Dickerman A.W."/>
            <person name="Paulsen I."/>
            <person name="Otten L."/>
            <person name="Suen G."/>
            <person name="Welch R."/>
            <person name="Almeida N.F."/>
            <person name="Arnold F."/>
            <person name="Burton O.T."/>
            <person name="Du Z."/>
            <person name="Ewing A."/>
            <person name="Godsy E."/>
            <person name="Heisel S."/>
            <person name="Houmiel K.L."/>
            <person name="Jhaveri J."/>
            <person name="Lu J."/>
            <person name="Miller N.M."/>
            <person name="Norton S."/>
            <person name="Chen Q."/>
            <person name="Phoolcharoen W."/>
            <person name="Ohlin V."/>
            <person name="Ondrusek D."/>
            <person name="Pride N."/>
            <person name="Stricklin S.L."/>
            <person name="Sun J."/>
            <person name="Wheeler C."/>
            <person name="Wilson L."/>
            <person name="Zhu H."/>
            <person name="Wood D.W."/>
        </authorList>
    </citation>
    <scope>NUCLEOTIDE SEQUENCE [LARGE SCALE GENOMIC DNA]</scope>
    <source>
        <strain evidence="2">S4 / ATCC BAA-846</strain>
        <plasmid evidence="1 2">pAtS4a</plasmid>
    </source>
</reference>
<dbReference type="EMBL" id="CP000639">
    <property type="protein sequence ID" value="ACM40340.1"/>
    <property type="molecule type" value="Genomic_DNA"/>
</dbReference>
<name>B9K642_ALLAM</name>
<organism evidence="1 2">
    <name type="scientific">Allorhizobium ampelinum (strain ATCC BAA-846 / DSM 112012 / S4)</name>
    <name type="common">Agrobacterium vitis (strain S4)</name>
    <dbReference type="NCBI Taxonomy" id="311402"/>
    <lineage>
        <taxon>Bacteria</taxon>
        <taxon>Pseudomonadati</taxon>
        <taxon>Pseudomonadota</taxon>
        <taxon>Alphaproteobacteria</taxon>
        <taxon>Hyphomicrobiales</taxon>
        <taxon>Rhizobiaceae</taxon>
        <taxon>Rhizobium/Agrobacterium group</taxon>
        <taxon>Allorhizobium</taxon>
        <taxon>Allorhizobium ampelinum</taxon>
    </lineage>
</organism>
<dbReference type="AlphaFoldDB" id="B9K642"/>
<accession>B9K642</accession>
<evidence type="ECO:0000313" key="2">
    <source>
        <dbReference type="Proteomes" id="UP000001596"/>
    </source>
</evidence>
<dbReference type="KEGG" id="avi:Avi_9878"/>
<geneLocation type="plasmid" evidence="1 2">
    <name>pAtS4a</name>
</geneLocation>
<gene>
    <name evidence="1" type="ordered locus">Avi_9878</name>
</gene>
<dbReference type="HOGENOM" id="CLU_2434333_0_0_5"/>
<protein>
    <submittedName>
        <fullName evidence="1">Uncharacterized protein</fullName>
    </submittedName>
</protein>
<proteinExistence type="predicted"/>
<evidence type="ECO:0000313" key="1">
    <source>
        <dbReference type="EMBL" id="ACM40340.1"/>
    </source>
</evidence>
<sequence length="90" mass="9457">MAPAKAGRNIKHLHAAAGRPLGRDLSLAFVAKVFLPCAFLAFPEAATTAFANRVRHGCFLEPEVGIKPLISSVTGKRVGAGLSHVIRVLA</sequence>
<keyword evidence="2" id="KW-1185">Reference proteome</keyword>
<keyword evidence="1" id="KW-0614">Plasmid</keyword>
<dbReference type="Proteomes" id="UP000001596">
    <property type="component" value="Plasmid pAtS4a"/>
</dbReference>